<organism evidence="3 4">
    <name type="scientific">Microthlaspi erraticum</name>
    <dbReference type="NCBI Taxonomy" id="1685480"/>
    <lineage>
        <taxon>Eukaryota</taxon>
        <taxon>Viridiplantae</taxon>
        <taxon>Streptophyta</taxon>
        <taxon>Embryophyta</taxon>
        <taxon>Tracheophyta</taxon>
        <taxon>Spermatophyta</taxon>
        <taxon>Magnoliopsida</taxon>
        <taxon>eudicotyledons</taxon>
        <taxon>Gunneridae</taxon>
        <taxon>Pentapetalae</taxon>
        <taxon>rosids</taxon>
        <taxon>malvids</taxon>
        <taxon>Brassicales</taxon>
        <taxon>Brassicaceae</taxon>
        <taxon>Coluteocarpeae</taxon>
        <taxon>Microthlaspi</taxon>
    </lineage>
</organism>
<dbReference type="PANTHER" id="PTHR36766">
    <property type="entry name" value="PLANT BROAD-SPECTRUM MILDEW RESISTANCE PROTEIN RPW8"/>
    <property type="match status" value="1"/>
</dbReference>
<dbReference type="GO" id="GO:0006952">
    <property type="term" value="P:defense response"/>
    <property type="evidence" value="ECO:0007669"/>
    <property type="project" value="UniProtKB-KW"/>
</dbReference>
<dbReference type="SUPFAM" id="SSF52540">
    <property type="entry name" value="P-loop containing nucleoside triphosphate hydrolases"/>
    <property type="match status" value="1"/>
</dbReference>
<dbReference type="InterPro" id="IPR027417">
    <property type="entry name" value="P-loop_NTPase"/>
</dbReference>
<dbReference type="PANTHER" id="PTHR36766:SF64">
    <property type="entry name" value="OS12G0206100 PROTEIN"/>
    <property type="match status" value="1"/>
</dbReference>
<evidence type="ECO:0000259" key="2">
    <source>
        <dbReference type="Pfam" id="PF00931"/>
    </source>
</evidence>
<comment type="caution">
    <text evidence="3">The sequence shown here is derived from an EMBL/GenBank/DDBJ whole genome shotgun (WGS) entry which is preliminary data.</text>
</comment>
<evidence type="ECO:0000256" key="1">
    <source>
        <dbReference type="ARBA" id="ARBA00022821"/>
    </source>
</evidence>
<accession>A0A6D2JVX9</accession>
<keyword evidence="4" id="KW-1185">Reference proteome</keyword>
<dbReference type="OrthoDB" id="1092196at2759"/>
<feature type="domain" description="NB-ARC" evidence="2">
    <location>
        <begin position="6"/>
        <end position="64"/>
    </location>
</feature>
<gene>
    <name evidence="3" type="ORF">MERR_LOCUS31254</name>
</gene>
<keyword evidence="1" id="KW-0611">Plant defense</keyword>
<dbReference type="FunFam" id="1.10.8.430:FF:000003">
    <property type="entry name" value="Probable disease resistance protein At5g66910"/>
    <property type="match status" value="1"/>
</dbReference>
<dbReference type="Gene3D" id="1.10.8.430">
    <property type="entry name" value="Helical domain of apoptotic protease-activating factors"/>
    <property type="match status" value="1"/>
</dbReference>
<dbReference type="Proteomes" id="UP000467841">
    <property type="component" value="Unassembled WGS sequence"/>
</dbReference>
<protein>
    <recommendedName>
        <fullName evidence="2">NB-ARC domain-containing protein</fullName>
    </recommendedName>
</protein>
<dbReference type="AlphaFoldDB" id="A0A6D2JVX9"/>
<dbReference type="Pfam" id="PF00931">
    <property type="entry name" value="NB-ARC"/>
    <property type="match status" value="1"/>
</dbReference>
<dbReference type="GO" id="GO:0043531">
    <property type="term" value="F:ADP binding"/>
    <property type="evidence" value="ECO:0007669"/>
    <property type="project" value="InterPro"/>
</dbReference>
<dbReference type="EMBL" id="CACVBM020001291">
    <property type="protein sequence ID" value="CAA7044019.1"/>
    <property type="molecule type" value="Genomic_DNA"/>
</dbReference>
<dbReference type="InterPro" id="IPR002182">
    <property type="entry name" value="NB-ARC"/>
</dbReference>
<sequence>MGEGGFTEIGVPFPAPENGCKVVFTTRRQDVCKRMGVEDPMEVKCLAEKEAFDLFQKKVGERTLGSDQEIPELAKDIARKCGGLPLALNVIGETMSCKKTVEEWRHAKDVLASYAIEFFWHGR</sequence>
<reference evidence="3" key="1">
    <citation type="submission" date="2020-01" db="EMBL/GenBank/DDBJ databases">
        <authorList>
            <person name="Mishra B."/>
        </authorList>
    </citation>
    <scope>NUCLEOTIDE SEQUENCE [LARGE SCALE GENOMIC DNA]</scope>
</reference>
<name>A0A6D2JVX9_9BRAS</name>
<proteinExistence type="predicted"/>
<evidence type="ECO:0000313" key="3">
    <source>
        <dbReference type="EMBL" id="CAA7044019.1"/>
    </source>
</evidence>
<dbReference type="InterPro" id="IPR042197">
    <property type="entry name" value="Apaf_helical"/>
</dbReference>
<evidence type="ECO:0000313" key="4">
    <source>
        <dbReference type="Proteomes" id="UP000467841"/>
    </source>
</evidence>